<dbReference type="SMART" id="SM00775">
    <property type="entry name" value="LNS2"/>
    <property type="match status" value="1"/>
</dbReference>
<feature type="region of interest" description="Disordered" evidence="6">
    <location>
        <begin position="254"/>
        <end position="300"/>
    </location>
</feature>
<evidence type="ECO:0000256" key="2">
    <source>
        <dbReference type="ARBA" id="ARBA00001946"/>
    </source>
</evidence>
<dbReference type="PANTHER" id="PTHR12181:SF12">
    <property type="entry name" value="PHOSPHATIDATE PHOSPHATASE"/>
    <property type="match status" value="1"/>
</dbReference>
<evidence type="ECO:0000256" key="4">
    <source>
        <dbReference type="ARBA" id="ARBA00012638"/>
    </source>
</evidence>
<organism evidence="8 9">
    <name type="scientific">Dinothrombium tinctorium</name>
    <dbReference type="NCBI Taxonomy" id="1965070"/>
    <lineage>
        <taxon>Eukaryota</taxon>
        <taxon>Metazoa</taxon>
        <taxon>Ecdysozoa</taxon>
        <taxon>Arthropoda</taxon>
        <taxon>Chelicerata</taxon>
        <taxon>Arachnida</taxon>
        <taxon>Acari</taxon>
        <taxon>Acariformes</taxon>
        <taxon>Trombidiformes</taxon>
        <taxon>Prostigmata</taxon>
        <taxon>Anystina</taxon>
        <taxon>Parasitengona</taxon>
        <taxon>Trombidioidea</taxon>
        <taxon>Trombidiidae</taxon>
        <taxon>Dinothrombium</taxon>
    </lineage>
</organism>
<keyword evidence="5" id="KW-0378">Hydrolase</keyword>
<dbReference type="Pfam" id="PF04571">
    <property type="entry name" value="Lipin_N"/>
    <property type="match status" value="1"/>
</dbReference>
<feature type="domain" description="LNS2/PITP" evidence="7">
    <location>
        <begin position="754"/>
        <end position="917"/>
    </location>
</feature>
<dbReference type="Proteomes" id="UP000285301">
    <property type="component" value="Unassembled WGS sequence"/>
</dbReference>
<dbReference type="InterPro" id="IPR013209">
    <property type="entry name" value="LNS2"/>
</dbReference>
<name>A0A3S3QHM5_9ACAR</name>
<comment type="cofactor">
    <cofactor evidence="2">
        <name>Mg(2+)</name>
        <dbReference type="ChEBI" id="CHEBI:18420"/>
    </cofactor>
</comment>
<dbReference type="PANTHER" id="PTHR12181">
    <property type="entry name" value="LIPIN"/>
    <property type="match status" value="1"/>
</dbReference>
<sequence>FYNEINSATLTGAIDVIIVQQSDGSYLCSPFHVRFGKLGVLRSKEKIVDIEINGEPVDIHMKLGDTGEAFFVEEVEDEEEAVPSYLATSPLPDEVSEQFLANELQKLKISHNETGKNKAIKADYNECDANLVKNKINELQLDDKISRAANINEVKFAEVIDCDKIKTTTNICSNNNSSPQNESGIVGDLPKSNETVNRDFSRVNASENVDDKLEDNVTESTLLPEKHMISVGVQTLNYDPVYDVTDNVSGITISSSGVQQPKRRRRKKISVSKRNKNQLNNRYENSEIIHQGSNSTDANDEIFQMDDDWDDDSTLVGEQLSSSITRSSSSDTEYENLRNDATSQTDFGEVSWQWGELPQVSKKTSVSSMKKLSKENSFTLSDEENSNKFDEPNKNAKDEKKSVLGGVLSFMKSKEENTKPIKPKEDKGIYLDDLISQDIDPEVAELYFPKLRSQMPLKKPIKDDDTESGNGPSLSHSPQYMSSGPQSIDSDSDQERTTFGGRGFDLVRKRYDDFAMSLCGGLKDSSSVPANFTQCTIPYDNFSNNPMHILQNPDLVFRIGGKFYNWQTAAPIILCLVMYQRPLPDVTLYNLIEQHMPKKKQESKSSWWSWRRSNTLPPMPPNKELKDMSQMKEQGTNTNEIVKNEYILSDSNEISKSGPETENHLPIINENLVSDSEDRECKDDMTNQEENHLFPLTKWKNGQFKKSLRLSSVQIARLNLHEGANEVVFSVTTAYQGTSRCKCHIYLWQYDDKIVISDIDGTITKSDVLGHILPILGKDWAQSGVANLFTKIRSNGYKLLYLSARAIGQARTTRDYLRSVRQGDLCLPDGPLLLSPTSLISAFHREVIEKKPEEFKINCLKDIQALFPTNPFYSGFGNKINVSQNDASQEDTWAYRAVGIPLSRIFTINHRGEVTLELIQYFQSSYTRLSDVVDQMFPPIPRNSLKSEDFLSEYSSFNYWRDPIMSLPLDDSITTSNDDKSISTSAQSA</sequence>
<feature type="non-terminal residue" evidence="8">
    <location>
        <position position="989"/>
    </location>
</feature>
<accession>A0A3S3QHM5</accession>
<comment type="catalytic activity">
    <reaction evidence="1">
        <text>a 1,2-diacyl-sn-glycero-3-phosphate + H2O = a 1,2-diacyl-sn-glycerol + phosphate</text>
        <dbReference type="Rhea" id="RHEA:27429"/>
        <dbReference type="ChEBI" id="CHEBI:15377"/>
        <dbReference type="ChEBI" id="CHEBI:17815"/>
        <dbReference type="ChEBI" id="CHEBI:43474"/>
        <dbReference type="ChEBI" id="CHEBI:58608"/>
        <dbReference type="EC" id="3.1.3.4"/>
    </reaction>
    <physiologicalReaction direction="left-to-right" evidence="1">
        <dbReference type="Rhea" id="RHEA:27430"/>
    </physiologicalReaction>
</comment>
<comment type="caution">
    <text evidence="8">The sequence shown here is derived from an EMBL/GenBank/DDBJ whole genome shotgun (WGS) entry which is preliminary data.</text>
</comment>
<evidence type="ECO:0000259" key="7">
    <source>
        <dbReference type="SMART" id="SM00775"/>
    </source>
</evidence>
<dbReference type="SUPFAM" id="SSF56784">
    <property type="entry name" value="HAD-like"/>
    <property type="match status" value="1"/>
</dbReference>
<dbReference type="Pfam" id="PF08235">
    <property type="entry name" value="LNS2"/>
    <property type="match status" value="1"/>
</dbReference>
<reference evidence="8 9" key="1">
    <citation type="journal article" date="2018" name="Gigascience">
        <title>Genomes of trombidid mites reveal novel predicted allergens and laterally-transferred genes associated with secondary metabolism.</title>
        <authorList>
            <person name="Dong X."/>
            <person name="Chaisiri K."/>
            <person name="Xia D."/>
            <person name="Armstrong S.D."/>
            <person name="Fang Y."/>
            <person name="Donnelly M.J."/>
            <person name="Kadowaki T."/>
            <person name="McGarry J.W."/>
            <person name="Darby A.C."/>
            <person name="Makepeace B.L."/>
        </authorList>
    </citation>
    <scope>NUCLEOTIDE SEQUENCE [LARGE SCALE GENOMIC DNA]</scope>
    <source>
        <strain evidence="8">UoL-WK</strain>
    </source>
</reference>
<comment type="similarity">
    <text evidence="3">Belongs to the lipin family.</text>
</comment>
<proteinExistence type="inferred from homology"/>
<feature type="region of interest" description="Disordered" evidence="6">
    <location>
        <begin position="456"/>
        <end position="496"/>
    </location>
</feature>
<gene>
    <name evidence="8" type="ORF">B4U79_07657</name>
</gene>
<dbReference type="InterPro" id="IPR007651">
    <property type="entry name" value="Lipin_N"/>
</dbReference>
<dbReference type="InterPro" id="IPR036412">
    <property type="entry name" value="HAD-like_sf"/>
</dbReference>
<evidence type="ECO:0000313" key="9">
    <source>
        <dbReference type="Proteomes" id="UP000285301"/>
    </source>
</evidence>
<dbReference type="GO" id="GO:0045944">
    <property type="term" value="P:positive regulation of transcription by RNA polymerase II"/>
    <property type="evidence" value="ECO:0007669"/>
    <property type="project" value="TreeGrafter"/>
</dbReference>
<dbReference type="GO" id="GO:0032869">
    <property type="term" value="P:cellular response to insulin stimulus"/>
    <property type="evidence" value="ECO:0007669"/>
    <property type="project" value="TreeGrafter"/>
</dbReference>
<feature type="compositionally biased region" description="Basic residues" evidence="6">
    <location>
        <begin position="261"/>
        <end position="276"/>
    </location>
</feature>
<evidence type="ECO:0000256" key="1">
    <source>
        <dbReference type="ARBA" id="ARBA00001180"/>
    </source>
</evidence>
<feature type="region of interest" description="Disordered" evidence="6">
    <location>
        <begin position="374"/>
        <end position="402"/>
    </location>
</feature>
<dbReference type="GO" id="GO:0008195">
    <property type="term" value="F:phosphatidate phosphatase activity"/>
    <property type="evidence" value="ECO:0007669"/>
    <property type="project" value="UniProtKB-EC"/>
</dbReference>
<dbReference type="InterPro" id="IPR026058">
    <property type="entry name" value="LIPIN"/>
</dbReference>
<dbReference type="OrthoDB" id="4567at2759"/>
<dbReference type="Pfam" id="PF16876">
    <property type="entry name" value="Lipin_mid"/>
    <property type="match status" value="1"/>
</dbReference>
<feature type="non-terminal residue" evidence="8">
    <location>
        <position position="1"/>
    </location>
</feature>
<protein>
    <recommendedName>
        <fullName evidence="4">phosphatidate phosphatase</fullName>
        <ecNumber evidence="4">3.1.3.4</ecNumber>
    </recommendedName>
</protein>
<dbReference type="GO" id="GO:0005634">
    <property type="term" value="C:nucleus"/>
    <property type="evidence" value="ECO:0007669"/>
    <property type="project" value="TreeGrafter"/>
</dbReference>
<dbReference type="EMBL" id="NCKU01002739">
    <property type="protein sequence ID" value="RWS08891.1"/>
    <property type="molecule type" value="Genomic_DNA"/>
</dbReference>
<dbReference type="GO" id="GO:0003713">
    <property type="term" value="F:transcription coactivator activity"/>
    <property type="evidence" value="ECO:0007669"/>
    <property type="project" value="TreeGrafter"/>
</dbReference>
<dbReference type="AlphaFoldDB" id="A0A3S3QHM5"/>
<evidence type="ECO:0000256" key="5">
    <source>
        <dbReference type="ARBA" id="ARBA00022801"/>
    </source>
</evidence>
<evidence type="ECO:0000256" key="6">
    <source>
        <dbReference type="SAM" id="MobiDB-lite"/>
    </source>
</evidence>
<dbReference type="GO" id="GO:0009062">
    <property type="term" value="P:fatty acid catabolic process"/>
    <property type="evidence" value="ECO:0007669"/>
    <property type="project" value="TreeGrafter"/>
</dbReference>
<dbReference type="GO" id="GO:0019432">
    <property type="term" value="P:triglyceride biosynthetic process"/>
    <property type="evidence" value="ECO:0007669"/>
    <property type="project" value="TreeGrafter"/>
</dbReference>
<evidence type="ECO:0000256" key="3">
    <source>
        <dbReference type="ARBA" id="ARBA00005476"/>
    </source>
</evidence>
<dbReference type="InterPro" id="IPR031315">
    <property type="entry name" value="LNS2/PITP"/>
</dbReference>
<dbReference type="EC" id="3.1.3.4" evidence="4"/>
<keyword evidence="9" id="KW-1185">Reference proteome</keyword>
<evidence type="ECO:0000313" key="8">
    <source>
        <dbReference type="EMBL" id="RWS08891.1"/>
    </source>
</evidence>
<dbReference type="STRING" id="1965070.A0A3S3QHM5"/>
<feature type="compositionally biased region" description="Polar residues" evidence="6">
    <location>
        <begin position="468"/>
        <end position="489"/>
    </location>
</feature>
<feature type="compositionally biased region" description="Basic and acidic residues" evidence="6">
    <location>
        <begin position="385"/>
        <end position="402"/>
    </location>
</feature>
<dbReference type="InterPro" id="IPR031703">
    <property type="entry name" value="Lipin_mid"/>
</dbReference>